<sequence>MKINSFLERHEYLRFALVYISMVIRLALVGIFVWSLFYYSEINNFRVLTGIENELIHWTALAIYGLGGSYVLVPQLFKRVKK</sequence>
<evidence type="ECO:0000313" key="2">
    <source>
        <dbReference type="EMBL" id="WNC17920.1"/>
    </source>
</evidence>
<proteinExistence type="predicted"/>
<geneLocation type="plasmid" evidence="2 3">
    <name>pBbsI</name>
</geneLocation>
<evidence type="ECO:0000256" key="1">
    <source>
        <dbReference type="SAM" id="Phobius"/>
    </source>
</evidence>
<keyword evidence="1" id="KW-0472">Membrane</keyword>
<keyword evidence="3" id="KW-1185">Reference proteome</keyword>
<keyword evidence="2" id="KW-0614">Plasmid</keyword>
<keyword evidence="1" id="KW-1133">Transmembrane helix</keyword>
<gene>
    <name evidence="2" type="ORF">RGB73_30155</name>
</gene>
<accession>A0ABY9TCS6</accession>
<name>A0ABY9TCS6_BREBE</name>
<protein>
    <submittedName>
        <fullName evidence="2">Uncharacterized protein</fullName>
    </submittedName>
</protein>
<organism evidence="2 3">
    <name type="scientific">Brevibacillus brevis</name>
    <name type="common">Bacillus brevis</name>
    <dbReference type="NCBI Taxonomy" id="1393"/>
    <lineage>
        <taxon>Bacteria</taxon>
        <taxon>Bacillati</taxon>
        <taxon>Bacillota</taxon>
        <taxon>Bacilli</taxon>
        <taxon>Bacillales</taxon>
        <taxon>Paenibacillaceae</taxon>
        <taxon>Brevibacillus</taxon>
    </lineage>
</organism>
<feature type="transmembrane region" description="Helical" evidence="1">
    <location>
        <begin position="12"/>
        <end position="35"/>
    </location>
</feature>
<dbReference type="RefSeq" id="WP_310774717.1">
    <property type="nucleotide sequence ID" value="NZ_CP134052.1"/>
</dbReference>
<evidence type="ECO:0000313" key="3">
    <source>
        <dbReference type="Proteomes" id="UP001256827"/>
    </source>
</evidence>
<keyword evidence="1" id="KW-0812">Transmembrane</keyword>
<feature type="transmembrane region" description="Helical" evidence="1">
    <location>
        <begin position="55"/>
        <end position="73"/>
    </location>
</feature>
<dbReference type="EMBL" id="CP134052">
    <property type="protein sequence ID" value="WNC17920.1"/>
    <property type="molecule type" value="Genomic_DNA"/>
</dbReference>
<reference evidence="2 3" key="1">
    <citation type="submission" date="2023-09" db="EMBL/GenBank/DDBJ databases">
        <title>Complete Genome and Methylome dissection of Bacillus brevis NEB573 original source of BbsI restriction endonuclease.</title>
        <authorList>
            <person name="Fomenkov A."/>
            <person name="Roberts R.D."/>
        </authorList>
    </citation>
    <scope>NUCLEOTIDE SEQUENCE [LARGE SCALE GENOMIC DNA]</scope>
    <source>
        <strain evidence="2 3">NEB573</strain>
        <plasmid evidence="2 3">pBbsI</plasmid>
    </source>
</reference>
<dbReference type="Proteomes" id="UP001256827">
    <property type="component" value="Plasmid pBbsI"/>
</dbReference>